<dbReference type="EMBL" id="OBEB01000003">
    <property type="protein sequence ID" value="SNY50910.1"/>
    <property type="molecule type" value="Genomic_DNA"/>
</dbReference>
<dbReference type="PRINTS" id="PR01837">
    <property type="entry name" value="MGTCSAPBPROT"/>
</dbReference>
<evidence type="ECO:0000259" key="8">
    <source>
        <dbReference type="Pfam" id="PF02308"/>
    </source>
</evidence>
<name>A0A285ISC5_9GAMM</name>
<reference evidence="10" key="1">
    <citation type="submission" date="2017-09" db="EMBL/GenBank/DDBJ databases">
        <authorList>
            <person name="Varghese N."/>
            <person name="Submissions S."/>
        </authorList>
    </citation>
    <scope>NUCLEOTIDE SEQUENCE [LARGE SCALE GENOMIC DNA]</scope>
    <source>
        <strain evidence="10">CGMCC 1.12461</strain>
    </source>
</reference>
<feature type="transmembrane region" description="Helical" evidence="7">
    <location>
        <begin position="95"/>
        <end position="116"/>
    </location>
</feature>
<keyword evidence="4 7" id="KW-0812">Transmembrane</keyword>
<comment type="subcellular location">
    <subcellularLocation>
        <location evidence="7">Cell inner membrane</location>
        <topology evidence="7">Multi-pass membrane protein</topology>
    </subcellularLocation>
    <subcellularLocation>
        <location evidence="1">Cell membrane</location>
        <topology evidence="1">Multi-pass membrane protein</topology>
    </subcellularLocation>
</comment>
<evidence type="ECO:0000256" key="1">
    <source>
        <dbReference type="ARBA" id="ARBA00004651"/>
    </source>
</evidence>
<feature type="domain" description="MgtC/SapB/SrpB/YhiD N-terminal" evidence="8">
    <location>
        <begin position="18"/>
        <end position="139"/>
    </location>
</feature>
<comment type="similarity">
    <text evidence="2 7">Belongs to the MgtC/SapB family.</text>
</comment>
<evidence type="ECO:0000256" key="2">
    <source>
        <dbReference type="ARBA" id="ARBA00009298"/>
    </source>
</evidence>
<keyword evidence="3" id="KW-1003">Cell membrane</keyword>
<dbReference type="Pfam" id="PF02308">
    <property type="entry name" value="MgtC"/>
    <property type="match status" value="1"/>
</dbReference>
<accession>A0A285ISC5</accession>
<keyword evidence="5 7" id="KW-1133">Transmembrane helix</keyword>
<organism evidence="9 10">
    <name type="scientific">Arsukibacterium tuosuense</name>
    <dbReference type="NCBI Taxonomy" id="1323745"/>
    <lineage>
        <taxon>Bacteria</taxon>
        <taxon>Pseudomonadati</taxon>
        <taxon>Pseudomonadota</taxon>
        <taxon>Gammaproteobacteria</taxon>
        <taxon>Chromatiales</taxon>
        <taxon>Chromatiaceae</taxon>
        <taxon>Arsukibacterium</taxon>
    </lineage>
</organism>
<gene>
    <name evidence="9" type="ORF">SAMN06297280_1706</name>
</gene>
<evidence type="ECO:0000313" key="10">
    <source>
        <dbReference type="Proteomes" id="UP000219353"/>
    </source>
</evidence>
<dbReference type="RefSeq" id="WP_097110980.1">
    <property type="nucleotide sequence ID" value="NZ_OBEB01000003.1"/>
</dbReference>
<evidence type="ECO:0000256" key="7">
    <source>
        <dbReference type="RuleBase" id="RU365041"/>
    </source>
</evidence>
<keyword evidence="7" id="KW-0997">Cell inner membrane</keyword>
<dbReference type="AlphaFoldDB" id="A0A285ISC5"/>
<protein>
    <recommendedName>
        <fullName evidence="7">Protein MgtC</fullName>
    </recommendedName>
</protein>
<dbReference type="GO" id="GO:0005886">
    <property type="term" value="C:plasma membrane"/>
    <property type="evidence" value="ECO:0007669"/>
    <property type="project" value="UniProtKB-SubCell"/>
</dbReference>
<evidence type="ECO:0000256" key="5">
    <source>
        <dbReference type="ARBA" id="ARBA00022989"/>
    </source>
</evidence>
<dbReference type="PANTHER" id="PTHR33778:SF1">
    <property type="entry name" value="MAGNESIUM TRANSPORTER YHID-RELATED"/>
    <property type="match status" value="1"/>
</dbReference>
<dbReference type="OrthoDB" id="9811198at2"/>
<feature type="transmembrane region" description="Helical" evidence="7">
    <location>
        <begin position="12"/>
        <end position="30"/>
    </location>
</feature>
<evidence type="ECO:0000256" key="3">
    <source>
        <dbReference type="ARBA" id="ARBA00022475"/>
    </source>
</evidence>
<evidence type="ECO:0000256" key="6">
    <source>
        <dbReference type="ARBA" id="ARBA00023136"/>
    </source>
</evidence>
<evidence type="ECO:0000313" key="9">
    <source>
        <dbReference type="EMBL" id="SNY50910.1"/>
    </source>
</evidence>
<dbReference type="InterPro" id="IPR049177">
    <property type="entry name" value="MgtC_SapB_SrpB_YhiD_N"/>
</dbReference>
<dbReference type="InterPro" id="IPR003416">
    <property type="entry name" value="MgtC/SapB/SrpB/YhiD_fam"/>
</dbReference>
<dbReference type="Proteomes" id="UP000219353">
    <property type="component" value="Unassembled WGS sequence"/>
</dbReference>
<feature type="transmembrane region" description="Helical" evidence="7">
    <location>
        <begin position="122"/>
        <end position="138"/>
    </location>
</feature>
<feature type="transmembrane region" description="Helical" evidence="7">
    <location>
        <begin position="39"/>
        <end position="59"/>
    </location>
</feature>
<sequence>MADWQSIVAIDPLGWQELLTALACGFIIGLERQLRGKPAGIRTSILIVMGTYVFIAASMSVNSEMTDPSRIIGQVITGVGFLGAGVMLSRDGMVLGVTSAATIWVLASIGVCIGIGQDLVAIKLSILVVSVLVGIGVLESSSSALRRGVHRTYNEWLQRTNGGGLFARRKDDLPRADRADIDDPH</sequence>
<proteinExistence type="inferred from homology"/>
<keyword evidence="10" id="KW-1185">Reference proteome</keyword>
<feature type="transmembrane region" description="Helical" evidence="7">
    <location>
        <begin position="71"/>
        <end position="88"/>
    </location>
</feature>
<keyword evidence="6 7" id="KW-0472">Membrane</keyword>
<evidence type="ECO:0000256" key="4">
    <source>
        <dbReference type="ARBA" id="ARBA00022692"/>
    </source>
</evidence>
<dbReference type="PANTHER" id="PTHR33778">
    <property type="entry name" value="PROTEIN MGTC"/>
    <property type="match status" value="1"/>
</dbReference>